<keyword evidence="2" id="KW-0812">Transmembrane</keyword>
<sequence>MAPESEGRESGGVMVLGGLRVSYQKVAREVAPWQATGQASHTSWPVWPAVLVCLPACLPACLAAGWLGRPARCARRLALLDFGGSVSCAAVARAAGWLAGWLACWLRGLATETNTDPFSLACLLDRRRVHHHGCLHASIGGASVRGSSPERCIQILASSPALLASPCRGQQRGMSSVSRMVGGPKADGDAGGPALPRRPSSWAARRPPELC</sequence>
<evidence type="ECO:0000256" key="1">
    <source>
        <dbReference type="SAM" id="MobiDB-lite"/>
    </source>
</evidence>
<accession>A0A5C3F2R6</accession>
<evidence type="ECO:0000313" key="4">
    <source>
        <dbReference type="Proteomes" id="UP000323386"/>
    </source>
</evidence>
<keyword evidence="2" id="KW-0472">Membrane</keyword>
<dbReference type="EMBL" id="OOIP01000008">
    <property type="protein sequence ID" value="SPO37977.1"/>
    <property type="molecule type" value="Genomic_DNA"/>
</dbReference>
<keyword evidence="2" id="KW-1133">Transmembrane helix</keyword>
<proteinExistence type="predicted"/>
<keyword evidence="4" id="KW-1185">Reference proteome</keyword>
<name>A0A5C3F2R6_9BASI</name>
<dbReference type="AlphaFoldDB" id="A0A5C3F2R6"/>
<feature type="transmembrane region" description="Helical" evidence="2">
    <location>
        <begin position="46"/>
        <end position="67"/>
    </location>
</feature>
<evidence type="ECO:0000313" key="3">
    <source>
        <dbReference type="EMBL" id="SPO37977.1"/>
    </source>
</evidence>
<reference evidence="3 4" key="1">
    <citation type="submission" date="2018-03" db="EMBL/GenBank/DDBJ databases">
        <authorList>
            <person name="Guldener U."/>
        </authorList>
    </citation>
    <scope>NUCLEOTIDE SEQUENCE [LARGE SCALE GENOMIC DNA]</scope>
    <source>
        <strain evidence="3 4">DAOM196992</strain>
    </source>
</reference>
<evidence type="ECO:0000256" key="2">
    <source>
        <dbReference type="SAM" id="Phobius"/>
    </source>
</evidence>
<protein>
    <submittedName>
        <fullName evidence="3">Uncharacterized protein</fullName>
    </submittedName>
</protein>
<feature type="compositionally biased region" description="Low complexity" evidence="1">
    <location>
        <begin position="192"/>
        <end position="205"/>
    </location>
</feature>
<dbReference type="Proteomes" id="UP000323386">
    <property type="component" value="Unassembled WGS sequence"/>
</dbReference>
<feature type="region of interest" description="Disordered" evidence="1">
    <location>
        <begin position="174"/>
        <end position="211"/>
    </location>
</feature>
<organism evidence="3 4">
    <name type="scientific">Pseudozyma flocculosa</name>
    <dbReference type="NCBI Taxonomy" id="84751"/>
    <lineage>
        <taxon>Eukaryota</taxon>
        <taxon>Fungi</taxon>
        <taxon>Dikarya</taxon>
        <taxon>Basidiomycota</taxon>
        <taxon>Ustilaginomycotina</taxon>
        <taxon>Ustilaginomycetes</taxon>
        <taxon>Ustilaginales</taxon>
        <taxon>Ustilaginaceae</taxon>
        <taxon>Pseudozyma</taxon>
    </lineage>
</organism>
<gene>
    <name evidence="3" type="ORF">PSFLO_03454</name>
</gene>